<evidence type="ECO:0000313" key="6">
    <source>
        <dbReference type="Proteomes" id="UP001291912"/>
    </source>
</evidence>
<organism evidence="5 6">
    <name type="scientific">Microbacterium aquimaris</name>
    <dbReference type="NCBI Taxonomy" id="459816"/>
    <lineage>
        <taxon>Bacteria</taxon>
        <taxon>Bacillati</taxon>
        <taxon>Actinomycetota</taxon>
        <taxon>Actinomycetes</taxon>
        <taxon>Micrococcales</taxon>
        <taxon>Microbacteriaceae</taxon>
        <taxon>Microbacterium</taxon>
    </lineage>
</organism>
<dbReference type="PRINTS" id="PR00419">
    <property type="entry name" value="ADXRDTASE"/>
</dbReference>
<dbReference type="InterPro" id="IPR002937">
    <property type="entry name" value="Amino_oxidase"/>
</dbReference>
<dbReference type="InterPro" id="IPR036188">
    <property type="entry name" value="FAD/NAD-bd_sf"/>
</dbReference>
<dbReference type="Proteomes" id="UP001291912">
    <property type="component" value="Unassembled WGS sequence"/>
</dbReference>
<evidence type="ECO:0000256" key="3">
    <source>
        <dbReference type="ARBA" id="ARBA00040298"/>
    </source>
</evidence>
<comment type="caution">
    <text evidence="5">The sequence shown here is derived from an EMBL/GenBank/DDBJ whole genome shotgun (WGS) entry which is preliminary data.</text>
</comment>
<comment type="subunit">
    <text evidence="2">Interacts with COX5B; this interaction may contribute to localize PYROXD2 to the inner face of the inner mitochondrial membrane.</text>
</comment>
<dbReference type="EMBL" id="JAWJYN010000001">
    <property type="protein sequence ID" value="MDZ8160924.1"/>
    <property type="molecule type" value="Genomic_DNA"/>
</dbReference>
<proteinExistence type="predicted"/>
<dbReference type="SUPFAM" id="SSF51905">
    <property type="entry name" value="FAD/NAD(P)-binding domain"/>
    <property type="match status" value="1"/>
</dbReference>
<protein>
    <recommendedName>
        <fullName evidence="3">Pyridine nucleotide-disulfide oxidoreductase domain-containing protein 2</fullName>
    </recommendedName>
</protein>
<name>A0ABU5N4B9_9MICO</name>
<evidence type="ECO:0000256" key="1">
    <source>
        <dbReference type="ARBA" id="ARBA00037217"/>
    </source>
</evidence>
<dbReference type="RefSeq" id="WP_194423597.1">
    <property type="nucleotide sequence ID" value="NZ_BAAAPT010000001.1"/>
</dbReference>
<feature type="domain" description="Amine oxidase" evidence="4">
    <location>
        <begin position="19"/>
        <end position="424"/>
    </location>
</feature>
<dbReference type="Gene3D" id="3.50.50.60">
    <property type="entry name" value="FAD/NAD(P)-binding domain"/>
    <property type="match status" value="1"/>
</dbReference>
<sequence>MSGSSDATRVAVVGGGHNGLVAAVLLARAGCEVTVLEQAAEVGGCLWTQRTPSGVVIERGAIDHGGMRAIAGELGLERFGLTWRERELLSAFRVDGEDRLFTADAAQTADGLGADRDRYLALVSRARMLFDAVDMFAQPPTPTSLAAMLSSLRGGDDLFRTVLMSAERVIADGLDDPRTRAALGLYAAHSQLPPWAPGSGAMGLLLPAGHGEPGVRPVGGSRALADALRAALEAAGGHVRVEASVTAMTQTRDGVRVDTSDGEGVVVDRVVSSLDLGRTTALLDRVPDATAASARTLVSGSFNVAEMTLSIARPGAGPRLPGGDEAITFVQAGLDDLRRGFGDIVAGRAPRRPWAMVTGVDQDGGPGSATWISTVVPLRRASGAWTERAEERAAQSVIETVSSQLDVDLAGEGAEVTVTGPRTWMQRIGGTGNPNHIDLTLDQMFGWRPPGAAGHRTEVPWLYLTGAGTPPGGGLSGVSGRAAATALLHDLDARPSAGARLRSVAGEVGGLWSAMKTYLQMRRGA</sequence>
<dbReference type="PANTHER" id="PTHR10668">
    <property type="entry name" value="PHYTOENE DEHYDROGENASE"/>
    <property type="match status" value="1"/>
</dbReference>
<gene>
    <name evidence="5" type="ORF">R2Q92_03690</name>
</gene>
<evidence type="ECO:0000313" key="5">
    <source>
        <dbReference type="EMBL" id="MDZ8160924.1"/>
    </source>
</evidence>
<accession>A0ABU5N4B9</accession>
<evidence type="ECO:0000256" key="2">
    <source>
        <dbReference type="ARBA" id="ARBA00038825"/>
    </source>
</evidence>
<evidence type="ECO:0000259" key="4">
    <source>
        <dbReference type="Pfam" id="PF01593"/>
    </source>
</evidence>
<dbReference type="PANTHER" id="PTHR10668:SF103">
    <property type="entry name" value="PYRIDINE NUCLEOTIDE-DISULFIDE OXIDOREDUCTASE DOMAIN-CONTAINING PROTEIN 2"/>
    <property type="match status" value="1"/>
</dbReference>
<keyword evidence="6" id="KW-1185">Reference proteome</keyword>
<reference evidence="5 6" key="1">
    <citation type="submission" date="2023-10" db="EMBL/GenBank/DDBJ databases">
        <title>Microbacterium xanthum sp. nov., isolated from seaweed.</title>
        <authorList>
            <person name="Lee S.D."/>
        </authorList>
    </citation>
    <scope>NUCLEOTIDE SEQUENCE [LARGE SCALE GENOMIC DNA]</scope>
    <source>
        <strain evidence="5 6">KCTC 19124</strain>
    </source>
</reference>
<comment type="function">
    <text evidence="1">Probable oxidoreductase that may play a role as regulator of mitochondrial function.</text>
</comment>
<dbReference type="Pfam" id="PF01593">
    <property type="entry name" value="Amino_oxidase"/>
    <property type="match status" value="1"/>
</dbReference>